<dbReference type="SMART" id="SM00855">
    <property type="entry name" value="PGAM"/>
    <property type="match status" value="1"/>
</dbReference>
<dbReference type="SUPFAM" id="SSF53254">
    <property type="entry name" value="Phosphoglycerate mutase-like"/>
    <property type="match status" value="1"/>
</dbReference>
<keyword evidence="4" id="KW-1185">Reference proteome</keyword>
<reference evidence="3" key="2">
    <citation type="submission" date="2020-09" db="EMBL/GenBank/DDBJ databases">
        <authorList>
            <person name="Sun Q."/>
            <person name="Zhou Y."/>
        </authorList>
    </citation>
    <scope>NUCLEOTIDE SEQUENCE</scope>
    <source>
        <strain evidence="3">CGMCC 1.15178</strain>
    </source>
</reference>
<evidence type="ECO:0000256" key="2">
    <source>
        <dbReference type="PIRSR" id="PIRSR613078-2"/>
    </source>
</evidence>
<feature type="active site" description="Tele-phosphohistidine intermediate" evidence="1">
    <location>
        <position position="9"/>
    </location>
</feature>
<dbReference type="CDD" id="cd07067">
    <property type="entry name" value="HP_PGM_like"/>
    <property type="match status" value="1"/>
</dbReference>
<proteinExistence type="predicted"/>
<sequence>MTRFYLMRHGETEWNRDRNRYCGRSDIPLSDVGREQAAAASLQLVGIDLVYASDLRRAIDTATFIAQHRQLPILMDERLTEADFGSWDGLWGNDIEERYPDCWNSWKADPTSVKAGETGESGLEIYRRMDGFFKEKAMEHPGKRILVVSHSTAIRIYLAGMLSMPLRAYRQLTVSNATISVLETSEEEGMRLLLLNGTY</sequence>
<protein>
    <submittedName>
        <fullName evidence="3">Alpha-ribazole phosphatase</fullName>
    </submittedName>
</protein>
<dbReference type="GO" id="GO:0005737">
    <property type="term" value="C:cytoplasm"/>
    <property type="evidence" value="ECO:0007669"/>
    <property type="project" value="TreeGrafter"/>
</dbReference>
<comment type="caution">
    <text evidence="3">The sequence shown here is derived from an EMBL/GenBank/DDBJ whole genome shotgun (WGS) entry which is preliminary data.</text>
</comment>
<dbReference type="PROSITE" id="PS00175">
    <property type="entry name" value="PG_MUTASE"/>
    <property type="match status" value="1"/>
</dbReference>
<dbReference type="PANTHER" id="PTHR48100">
    <property type="entry name" value="BROAD-SPECIFICITY PHOSPHATASE YOR283W-RELATED"/>
    <property type="match status" value="1"/>
</dbReference>
<dbReference type="Pfam" id="PF00300">
    <property type="entry name" value="His_Phos_1"/>
    <property type="match status" value="1"/>
</dbReference>
<dbReference type="RefSeq" id="WP_188992105.1">
    <property type="nucleotide sequence ID" value="NZ_BMHP01000002.1"/>
</dbReference>
<dbReference type="PIRSF" id="PIRSF000709">
    <property type="entry name" value="6PFK_2-Ptase"/>
    <property type="match status" value="1"/>
</dbReference>
<dbReference type="InterPro" id="IPR050275">
    <property type="entry name" value="PGM_Phosphatase"/>
</dbReference>
<accession>A0A916YWK1</accession>
<evidence type="ECO:0000256" key="1">
    <source>
        <dbReference type="PIRSR" id="PIRSR613078-1"/>
    </source>
</evidence>
<evidence type="ECO:0000313" key="3">
    <source>
        <dbReference type="EMBL" id="GGD64477.1"/>
    </source>
</evidence>
<gene>
    <name evidence="3" type="ORF">GCM10010911_22800</name>
</gene>
<dbReference type="AlphaFoldDB" id="A0A916YWK1"/>
<reference evidence="3" key="1">
    <citation type="journal article" date="2014" name="Int. J. Syst. Evol. Microbiol.">
        <title>Complete genome sequence of Corynebacterium casei LMG S-19264T (=DSM 44701T), isolated from a smear-ripened cheese.</title>
        <authorList>
            <consortium name="US DOE Joint Genome Institute (JGI-PGF)"/>
            <person name="Walter F."/>
            <person name="Albersmeier A."/>
            <person name="Kalinowski J."/>
            <person name="Ruckert C."/>
        </authorList>
    </citation>
    <scope>NUCLEOTIDE SEQUENCE</scope>
    <source>
        <strain evidence="3">CGMCC 1.15178</strain>
    </source>
</reference>
<dbReference type="InterPro" id="IPR001345">
    <property type="entry name" value="PG/BPGM_mutase_AS"/>
</dbReference>
<dbReference type="Proteomes" id="UP000612456">
    <property type="component" value="Unassembled WGS sequence"/>
</dbReference>
<dbReference type="GO" id="GO:0016791">
    <property type="term" value="F:phosphatase activity"/>
    <property type="evidence" value="ECO:0007669"/>
    <property type="project" value="TreeGrafter"/>
</dbReference>
<organism evidence="3 4">
    <name type="scientific">Paenibacillus nasutitermitis</name>
    <dbReference type="NCBI Taxonomy" id="1652958"/>
    <lineage>
        <taxon>Bacteria</taxon>
        <taxon>Bacillati</taxon>
        <taxon>Bacillota</taxon>
        <taxon>Bacilli</taxon>
        <taxon>Bacillales</taxon>
        <taxon>Paenibacillaceae</taxon>
        <taxon>Paenibacillus</taxon>
    </lineage>
</organism>
<dbReference type="PANTHER" id="PTHR48100:SF62">
    <property type="entry name" value="GLUCOSYL-3-PHOSPHOGLYCERATE PHOSPHATASE"/>
    <property type="match status" value="1"/>
</dbReference>
<feature type="binding site" evidence="2">
    <location>
        <begin position="8"/>
        <end position="15"/>
    </location>
    <ligand>
        <name>substrate</name>
    </ligand>
</feature>
<dbReference type="Gene3D" id="3.40.50.1240">
    <property type="entry name" value="Phosphoglycerate mutase-like"/>
    <property type="match status" value="1"/>
</dbReference>
<dbReference type="InterPro" id="IPR029033">
    <property type="entry name" value="His_PPase_superfam"/>
</dbReference>
<feature type="binding site" evidence="2">
    <location>
        <position position="57"/>
    </location>
    <ligand>
        <name>substrate</name>
    </ligand>
</feature>
<feature type="active site" description="Proton donor/acceptor" evidence="1">
    <location>
        <position position="81"/>
    </location>
</feature>
<evidence type="ECO:0000313" key="4">
    <source>
        <dbReference type="Proteomes" id="UP000612456"/>
    </source>
</evidence>
<name>A0A916YWK1_9BACL</name>
<dbReference type="InterPro" id="IPR013078">
    <property type="entry name" value="His_Pase_superF_clade-1"/>
</dbReference>
<dbReference type="EMBL" id="BMHP01000002">
    <property type="protein sequence ID" value="GGD64477.1"/>
    <property type="molecule type" value="Genomic_DNA"/>
</dbReference>